<evidence type="ECO:0000256" key="1">
    <source>
        <dbReference type="SAM" id="Phobius"/>
    </source>
</evidence>
<evidence type="ECO:0000313" key="2">
    <source>
        <dbReference type="EMBL" id="OTF73298.1"/>
    </source>
</evidence>
<dbReference type="OrthoDB" id="303066at2759"/>
<keyword evidence="1" id="KW-1133">Transmembrane helix</keyword>
<proteinExistence type="predicted"/>
<evidence type="ECO:0000313" key="3">
    <source>
        <dbReference type="Proteomes" id="UP000194236"/>
    </source>
</evidence>
<name>A0A1Y3AZX3_EURMA</name>
<feature type="transmembrane region" description="Helical" evidence="1">
    <location>
        <begin position="144"/>
        <end position="160"/>
    </location>
</feature>
<dbReference type="GO" id="GO:0016020">
    <property type="term" value="C:membrane"/>
    <property type="evidence" value="ECO:0007669"/>
    <property type="project" value="InterPro"/>
</dbReference>
<feature type="transmembrane region" description="Helical" evidence="1">
    <location>
        <begin position="225"/>
        <end position="243"/>
    </location>
</feature>
<organism evidence="2 3">
    <name type="scientific">Euroglyphus maynei</name>
    <name type="common">Mayne's house dust mite</name>
    <dbReference type="NCBI Taxonomy" id="6958"/>
    <lineage>
        <taxon>Eukaryota</taxon>
        <taxon>Metazoa</taxon>
        <taxon>Ecdysozoa</taxon>
        <taxon>Arthropoda</taxon>
        <taxon>Chelicerata</taxon>
        <taxon>Arachnida</taxon>
        <taxon>Acari</taxon>
        <taxon>Acariformes</taxon>
        <taxon>Sarcoptiformes</taxon>
        <taxon>Astigmata</taxon>
        <taxon>Psoroptidia</taxon>
        <taxon>Analgoidea</taxon>
        <taxon>Pyroglyphidae</taxon>
        <taxon>Pyroglyphinae</taxon>
        <taxon>Euroglyphus</taxon>
    </lineage>
</organism>
<dbReference type="InterPro" id="IPR027272">
    <property type="entry name" value="Piezo"/>
</dbReference>
<dbReference type="EMBL" id="MUJZ01052256">
    <property type="protein sequence ID" value="OTF73298.1"/>
    <property type="molecule type" value="Genomic_DNA"/>
</dbReference>
<dbReference type="GO" id="GO:0008381">
    <property type="term" value="F:mechanosensitive monoatomic ion channel activity"/>
    <property type="evidence" value="ECO:0007669"/>
    <property type="project" value="InterPro"/>
</dbReference>
<keyword evidence="1" id="KW-0812">Transmembrane</keyword>
<feature type="transmembrane region" description="Helical" evidence="1">
    <location>
        <begin position="311"/>
        <end position="327"/>
    </location>
</feature>
<feature type="transmembrane region" description="Helical" evidence="1">
    <location>
        <begin position="167"/>
        <end position="185"/>
    </location>
</feature>
<feature type="transmembrane region" description="Helical" evidence="1">
    <location>
        <begin position="280"/>
        <end position="305"/>
    </location>
</feature>
<keyword evidence="1" id="KW-0472">Membrane</keyword>
<dbReference type="AlphaFoldDB" id="A0A1Y3AZX3"/>
<accession>A0A1Y3AZX3</accession>
<dbReference type="PANTHER" id="PTHR47049:SF2">
    <property type="entry name" value="PIEZO-TYPE MECHANOSENSITIVE ION CHANNEL HOMOLOG"/>
    <property type="match status" value="1"/>
</dbReference>
<gene>
    <name evidence="2" type="ORF">BLA29_006379</name>
</gene>
<feature type="transmembrane region" description="Helical" evidence="1">
    <location>
        <begin position="118"/>
        <end position="138"/>
    </location>
</feature>
<protein>
    <submittedName>
        <fullName evidence="2">Uncharacterized protein</fullName>
    </submittedName>
</protein>
<dbReference type="Proteomes" id="UP000194236">
    <property type="component" value="Unassembled WGS sequence"/>
</dbReference>
<dbReference type="PANTHER" id="PTHR47049">
    <property type="entry name" value="PIEZO-TYPE MECHANOSENSITIVE ION CHANNEL HOMOLOG"/>
    <property type="match status" value="1"/>
</dbReference>
<keyword evidence="3" id="KW-1185">Reference proteome</keyword>
<reference evidence="2 3" key="1">
    <citation type="submission" date="2017-03" db="EMBL/GenBank/DDBJ databases">
        <title>Genome Survey of Euroglyphus maynei.</title>
        <authorList>
            <person name="Arlian L.G."/>
            <person name="Morgan M.S."/>
            <person name="Rider S.D."/>
        </authorList>
    </citation>
    <scope>NUCLEOTIDE SEQUENCE [LARGE SCALE GENOMIC DNA]</scope>
    <source>
        <strain evidence="2">Arlian Lab</strain>
        <tissue evidence="2">Whole body</tissue>
    </source>
</reference>
<sequence length="409" mass="48150">SHNNSVTLNIGQSNVSLDPSIITDNNRASTNADTIDLKSQPSQSEISVQTVISKRKDNDNIIRPTMINRHRSPSMASKSESKSSLLPTTKPTFAQEIRQIFSKCIRHLRTLIDQWMIVFWRFLEVHIMKAVFLCTVLISIRDISVMNVVFVFLTIILMIFNRFEKIICFMFAIWAGLLVLLKMLFQLNIAQRIDWNTNCSSDMFGQVDNRAYIGFLKTDDIFSYIWEYIALIIILVFRTVILLRQYLYRNHDYNNDRPLLEGVIFPDVDRPMADKDFANFFKFLLNFGFYKFGVEICLILMTITIGNHGDIFSVLYCLFLIAFVLFNRSECHRFWSYLVGFMAIILPYQYLVCLGIAPGLCWLYPWHNLPQADLDWYFLPDFKHQLPKQKLYLDFLLFYFLCRQLLYFR</sequence>
<comment type="caution">
    <text evidence="2">The sequence shown here is derived from an EMBL/GenBank/DDBJ whole genome shotgun (WGS) entry which is preliminary data.</text>
</comment>
<feature type="transmembrane region" description="Helical" evidence="1">
    <location>
        <begin position="391"/>
        <end position="408"/>
    </location>
</feature>
<feature type="non-terminal residue" evidence="2">
    <location>
        <position position="1"/>
    </location>
</feature>
<feature type="transmembrane region" description="Helical" evidence="1">
    <location>
        <begin position="334"/>
        <end position="357"/>
    </location>
</feature>